<evidence type="ECO:0000313" key="1">
    <source>
        <dbReference type="EMBL" id="CAH1532142.1"/>
    </source>
</evidence>
<evidence type="ECO:0000313" key="2">
    <source>
        <dbReference type="Proteomes" id="UP001295420"/>
    </source>
</evidence>
<organism evidence="1 2">
    <name type="scientific">Vibrio owensii</name>
    <dbReference type="NCBI Taxonomy" id="696485"/>
    <lineage>
        <taxon>Bacteria</taxon>
        <taxon>Pseudomonadati</taxon>
        <taxon>Pseudomonadota</taxon>
        <taxon>Gammaproteobacteria</taxon>
        <taxon>Vibrionales</taxon>
        <taxon>Vibrionaceae</taxon>
        <taxon>Vibrio</taxon>
    </lineage>
</organism>
<dbReference type="Proteomes" id="UP001295420">
    <property type="component" value="Unassembled WGS sequence"/>
</dbReference>
<sequence>MASNSEPTFANVYQEEKLAKFTIRSPKRFISFLKEIENKRVIRVPLAQSLFFIAKLTHI</sequence>
<name>A0AAU9Q6P4_9VIBR</name>
<dbReference type="AlphaFoldDB" id="A0AAU9Q6P4"/>
<protein>
    <submittedName>
        <fullName evidence="1">Whole genome shotgun sequence</fullName>
    </submittedName>
</protein>
<reference evidence="1" key="1">
    <citation type="submission" date="2022-01" db="EMBL/GenBank/DDBJ databases">
        <authorList>
            <person name="Lagorce A."/>
        </authorList>
    </citation>
    <scope>NUCLEOTIDE SEQUENCE</scope>
    <source>
        <strain evidence="1">Th15_F1_D04</strain>
    </source>
</reference>
<accession>A0AAU9Q6P4</accession>
<proteinExistence type="predicted"/>
<dbReference type="EMBL" id="CAKMTQ010000023">
    <property type="protein sequence ID" value="CAH1532142.1"/>
    <property type="molecule type" value="Genomic_DNA"/>
</dbReference>
<comment type="caution">
    <text evidence="1">The sequence shown here is derived from an EMBL/GenBank/DDBJ whole genome shotgun (WGS) entry which is preliminary data.</text>
</comment>
<gene>
    <name evidence="1" type="ORF">THF1D04_30325</name>
</gene>